<evidence type="ECO:0000256" key="3">
    <source>
        <dbReference type="ARBA" id="ARBA00023136"/>
    </source>
</evidence>
<dbReference type="PANTHER" id="PTHR30627:SF1">
    <property type="entry name" value="PEPTIDOGLYCAN D,D-TRANSPEPTIDASE FTSI"/>
    <property type="match status" value="1"/>
</dbReference>
<dbReference type="PROSITE" id="PS51178">
    <property type="entry name" value="PASTA"/>
    <property type="match status" value="1"/>
</dbReference>
<proteinExistence type="inferred from homology"/>
<dbReference type="SUPFAM" id="SSF56601">
    <property type="entry name" value="beta-lactamase/transpeptidase-like"/>
    <property type="match status" value="1"/>
</dbReference>
<comment type="subcellular location">
    <subcellularLocation>
        <location evidence="1">Membrane</location>
    </subcellularLocation>
</comment>
<feature type="domain" description="PASTA" evidence="5">
    <location>
        <begin position="579"/>
        <end position="638"/>
    </location>
</feature>
<dbReference type="PANTHER" id="PTHR30627">
    <property type="entry name" value="PEPTIDOGLYCAN D,D-TRANSPEPTIDASE"/>
    <property type="match status" value="1"/>
</dbReference>
<dbReference type="InterPro" id="IPR005543">
    <property type="entry name" value="PASTA_dom"/>
</dbReference>
<name>A0ABT9IUX8_9BACL</name>
<dbReference type="EMBL" id="JAVAMP010000001">
    <property type="protein sequence ID" value="MDP5273151.1"/>
    <property type="molecule type" value="Genomic_DNA"/>
</dbReference>
<dbReference type="Proteomes" id="UP001231941">
    <property type="component" value="Unassembled WGS sequence"/>
</dbReference>
<dbReference type="Pfam" id="PF03793">
    <property type="entry name" value="PASTA"/>
    <property type="match status" value="1"/>
</dbReference>
<evidence type="ECO:0000256" key="1">
    <source>
        <dbReference type="ARBA" id="ARBA00004370"/>
    </source>
</evidence>
<comment type="caution">
    <text evidence="6">The sequence shown here is derived from an EMBL/GenBank/DDBJ whole genome shotgun (WGS) entry which is preliminary data.</text>
</comment>
<dbReference type="Pfam" id="PF00905">
    <property type="entry name" value="Transpeptidase"/>
    <property type="match status" value="1"/>
</dbReference>
<dbReference type="RefSeq" id="WP_305990439.1">
    <property type="nucleotide sequence ID" value="NZ_JAVAMP010000001.1"/>
</dbReference>
<dbReference type="Gene3D" id="3.90.1310.10">
    <property type="entry name" value="Penicillin-binding protein 2a (Domain 2)"/>
    <property type="match status" value="1"/>
</dbReference>
<dbReference type="InterPro" id="IPR050515">
    <property type="entry name" value="Beta-lactam/transpept"/>
</dbReference>
<dbReference type="InterPro" id="IPR036138">
    <property type="entry name" value="PBP_dimer_sf"/>
</dbReference>
<dbReference type="CDD" id="cd06573">
    <property type="entry name" value="PASTA"/>
    <property type="match status" value="1"/>
</dbReference>
<evidence type="ECO:0000259" key="5">
    <source>
        <dbReference type="PROSITE" id="PS51178"/>
    </source>
</evidence>
<dbReference type="InterPro" id="IPR005311">
    <property type="entry name" value="PBP_dimer"/>
</dbReference>
<dbReference type="SUPFAM" id="SSF54184">
    <property type="entry name" value="Penicillin-binding protein 2x (pbp-2x), c-terminal domain"/>
    <property type="match status" value="1"/>
</dbReference>
<keyword evidence="4" id="KW-0812">Transmembrane</keyword>
<keyword evidence="7" id="KW-1185">Reference proteome</keyword>
<dbReference type="SMART" id="SM00740">
    <property type="entry name" value="PASTA"/>
    <property type="match status" value="1"/>
</dbReference>
<reference evidence="6 7" key="1">
    <citation type="submission" date="2023-08" db="EMBL/GenBank/DDBJ databases">
        <authorList>
            <person name="Park J.-S."/>
        </authorList>
    </citation>
    <scope>NUCLEOTIDE SEQUENCE [LARGE SCALE GENOMIC DNA]</scope>
    <source>
        <strain evidence="6 7">2205SS18-9</strain>
    </source>
</reference>
<dbReference type="InterPro" id="IPR011927">
    <property type="entry name" value="SpoVD_pbp"/>
</dbReference>
<dbReference type="InterPro" id="IPR001460">
    <property type="entry name" value="PCN-bd_Tpept"/>
</dbReference>
<feature type="transmembrane region" description="Helical" evidence="4">
    <location>
        <begin position="12"/>
        <end position="32"/>
    </location>
</feature>
<dbReference type="Pfam" id="PF03717">
    <property type="entry name" value="PBP_dimer"/>
    <property type="match status" value="1"/>
</dbReference>
<evidence type="ECO:0000256" key="4">
    <source>
        <dbReference type="SAM" id="Phobius"/>
    </source>
</evidence>
<comment type="similarity">
    <text evidence="2">Belongs to the transpeptidase family.</text>
</comment>
<organism evidence="6 7">
    <name type="scientific">Chengkuizengella axinellae</name>
    <dbReference type="NCBI Taxonomy" id="3064388"/>
    <lineage>
        <taxon>Bacteria</taxon>
        <taxon>Bacillati</taxon>
        <taxon>Bacillota</taxon>
        <taxon>Bacilli</taxon>
        <taxon>Bacillales</taxon>
        <taxon>Paenibacillaceae</taxon>
        <taxon>Chengkuizengella</taxon>
    </lineage>
</organism>
<evidence type="ECO:0000313" key="7">
    <source>
        <dbReference type="Proteomes" id="UP001231941"/>
    </source>
</evidence>
<gene>
    <name evidence="6" type="ORF">Q5Y73_03455</name>
</gene>
<sequence length="641" mass="70612">MKISNVTLRKRIFITLLLAIIGFTSLWIRLGYVQLWVGPELTERAEDTWRRNIDFEPKRGGIIDRNGEQLAYNITSPSVLAIPVQIEDAKRTAEQLATVLQISEEKVYSLITKKEISVKIQPGGRKISIEKAQEIRELNLPGIVIAEDNERYYPYDNLASHVLGFTGIDNQGLTGVELTYDKYLTGIKGSVSYLSDARGNLMPNASEQYTAPKDGLTLQLTLDKNIQMIMERELDQAMVKYQPDSALAIAMDPNSGEILAMSSKPDYEPGNYAEYPSSIYNRNLPIWKTYEPGSTFKIITLAAALEEEKVNLTKDTFHDPGSIEVAGTRLRCWRHGGHGSQTFLEGVENSCNPAFVILGQRLGKETLYDYIKDFGFGTKTGIDLGGEENGILFNLDRVGPIELATTSFGQGVSVTPIQQVAAVSAAINGGTLYTPHVAGSWIHPETGEVVKEIEAEAVREVVSEGTSMQVREALESVVANGTGRNAYIDGYRVGGKTGTAQKVINGRYSPNEHIVSFIGFAPADAPKVVIYVAVDNPKGIQFGGVVAAPIVKNMMEDTLRYMQVEPSKDQIEREYQYGDIQYEEVPNLVGMTKTELIQSLNPHFQLVKSGEGNVVISQAPKAGERVEIGSKIRVYLSNESN</sequence>
<keyword evidence="4" id="KW-1133">Transmembrane helix</keyword>
<dbReference type="Gene3D" id="3.30.10.20">
    <property type="match status" value="1"/>
</dbReference>
<dbReference type="InterPro" id="IPR012338">
    <property type="entry name" value="Beta-lactam/transpept-like"/>
</dbReference>
<keyword evidence="3 4" id="KW-0472">Membrane</keyword>
<dbReference type="Gene3D" id="3.40.710.10">
    <property type="entry name" value="DD-peptidase/beta-lactamase superfamily"/>
    <property type="match status" value="1"/>
</dbReference>
<evidence type="ECO:0000313" key="6">
    <source>
        <dbReference type="EMBL" id="MDP5273151.1"/>
    </source>
</evidence>
<dbReference type="NCBIfam" id="TIGR02214">
    <property type="entry name" value="spoVD_pbp"/>
    <property type="match status" value="1"/>
</dbReference>
<evidence type="ECO:0000256" key="2">
    <source>
        <dbReference type="ARBA" id="ARBA00007171"/>
    </source>
</evidence>
<accession>A0ABT9IUX8</accession>
<dbReference type="Gene3D" id="3.30.450.330">
    <property type="match status" value="1"/>
</dbReference>
<dbReference type="SUPFAM" id="SSF56519">
    <property type="entry name" value="Penicillin binding protein dimerisation domain"/>
    <property type="match status" value="1"/>
</dbReference>
<protein>
    <submittedName>
        <fullName evidence="6">Stage V sporulation protein D</fullName>
    </submittedName>
</protein>